<dbReference type="Pfam" id="PF08534">
    <property type="entry name" value="Redoxin"/>
    <property type="match status" value="1"/>
</dbReference>
<dbReference type="Proteomes" id="UP000317835">
    <property type="component" value="Chromosome"/>
</dbReference>
<dbReference type="RefSeq" id="WP_145267620.1">
    <property type="nucleotide sequence ID" value="NZ_CP036426.1"/>
</dbReference>
<keyword evidence="5" id="KW-1185">Reference proteome</keyword>
<dbReference type="CDD" id="cd02966">
    <property type="entry name" value="TlpA_like_family"/>
    <property type="match status" value="1"/>
</dbReference>
<gene>
    <name evidence="4" type="primary">resA_3</name>
    <name evidence="4" type="ORF">ElP_10670</name>
</gene>
<dbReference type="InterPro" id="IPR050553">
    <property type="entry name" value="Thioredoxin_ResA/DsbE_sf"/>
</dbReference>
<dbReference type="Gene3D" id="3.40.30.10">
    <property type="entry name" value="Glutaredoxin"/>
    <property type="match status" value="1"/>
</dbReference>
<dbReference type="SUPFAM" id="SSF52833">
    <property type="entry name" value="Thioredoxin-like"/>
    <property type="match status" value="1"/>
</dbReference>
<dbReference type="KEGG" id="tpla:ElP_10670"/>
<keyword evidence="2" id="KW-0732">Signal</keyword>
<reference evidence="4 5" key="1">
    <citation type="submission" date="2019-02" db="EMBL/GenBank/DDBJ databases">
        <title>Deep-cultivation of Planctomycetes and their phenomic and genomic characterization uncovers novel biology.</title>
        <authorList>
            <person name="Wiegand S."/>
            <person name="Jogler M."/>
            <person name="Boedeker C."/>
            <person name="Pinto D."/>
            <person name="Vollmers J."/>
            <person name="Rivas-Marin E."/>
            <person name="Kohn T."/>
            <person name="Peeters S.H."/>
            <person name="Heuer A."/>
            <person name="Rast P."/>
            <person name="Oberbeckmann S."/>
            <person name="Bunk B."/>
            <person name="Jeske O."/>
            <person name="Meyerdierks A."/>
            <person name="Storesund J.E."/>
            <person name="Kallscheuer N."/>
            <person name="Luecker S."/>
            <person name="Lage O.M."/>
            <person name="Pohl T."/>
            <person name="Merkel B.J."/>
            <person name="Hornburger P."/>
            <person name="Mueller R.-W."/>
            <person name="Bruemmer F."/>
            <person name="Labrenz M."/>
            <person name="Spormann A.M."/>
            <person name="Op den Camp H."/>
            <person name="Overmann J."/>
            <person name="Amann R."/>
            <person name="Jetten M.S.M."/>
            <person name="Mascher T."/>
            <person name="Medema M.H."/>
            <person name="Devos D.P."/>
            <person name="Kaster A.-K."/>
            <person name="Ovreas L."/>
            <person name="Rohde M."/>
            <person name="Galperin M.Y."/>
            <person name="Jogler C."/>
        </authorList>
    </citation>
    <scope>NUCLEOTIDE SEQUENCE [LARGE SCALE GENOMIC DNA]</scope>
    <source>
        <strain evidence="4 5">ElP</strain>
    </source>
</reference>
<dbReference type="InterPro" id="IPR013766">
    <property type="entry name" value="Thioredoxin_domain"/>
</dbReference>
<dbReference type="PROSITE" id="PS51352">
    <property type="entry name" value="THIOREDOXIN_2"/>
    <property type="match status" value="1"/>
</dbReference>
<dbReference type="PANTHER" id="PTHR42852:SF18">
    <property type="entry name" value="CHROMOSOME UNDETERMINED SCAFFOLD_47, WHOLE GENOME SHOTGUN SEQUENCE"/>
    <property type="match status" value="1"/>
</dbReference>
<accession>A0A518GXB2</accession>
<protein>
    <submittedName>
        <fullName evidence="4">Thiol-disulfide oxidoreductase ResA</fullName>
    </submittedName>
</protein>
<evidence type="ECO:0000313" key="4">
    <source>
        <dbReference type="EMBL" id="QDV33225.1"/>
    </source>
</evidence>
<sequence length="271" mass="28827" precursor="true">MIRPAPALTSWLLAALAAGGLGLIGCADQAGEEIEGTPEEVLSPEFPDATQGDTPIESEATVIEGDDEPFVEPPAEPGLEPDPLPVPTTEPGASDAASAGEDSGRAVPEDDELPAVTHDELLARIAENDSKVTLVDCWASWCDPCKENFPHVIDMAGAYADRGLKVIALSFDSGTEVEDIDQAQIAEAKKFLAGLDVSRVENLRHGQLLGESFEAFNITTIPAVFLYDAEGNEVARFTYDDPENQFTYDMVETKVAELLGVEPAGVVEPSE</sequence>
<feature type="compositionally biased region" description="Low complexity" evidence="1">
    <location>
        <begin position="92"/>
        <end position="101"/>
    </location>
</feature>
<evidence type="ECO:0000313" key="5">
    <source>
        <dbReference type="Proteomes" id="UP000317835"/>
    </source>
</evidence>
<dbReference type="InterPro" id="IPR013740">
    <property type="entry name" value="Redoxin"/>
</dbReference>
<feature type="domain" description="Thioredoxin" evidence="3">
    <location>
        <begin position="84"/>
        <end position="260"/>
    </location>
</feature>
<feature type="signal peptide" evidence="2">
    <location>
        <begin position="1"/>
        <end position="30"/>
    </location>
</feature>
<feature type="chain" id="PRO_5022096956" evidence="2">
    <location>
        <begin position="31"/>
        <end position="271"/>
    </location>
</feature>
<dbReference type="PROSITE" id="PS51257">
    <property type="entry name" value="PROKAR_LIPOPROTEIN"/>
    <property type="match status" value="1"/>
</dbReference>
<dbReference type="GO" id="GO:0016491">
    <property type="term" value="F:oxidoreductase activity"/>
    <property type="evidence" value="ECO:0007669"/>
    <property type="project" value="InterPro"/>
</dbReference>
<proteinExistence type="predicted"/>
<dbReference type="PANTHER" id="PTHR42852">
    <property type="entry name" value="THIOL:DISULFIDE INTERCHANGE PROTEIN DSBE"/>
    <property type="match status" value="1"/>
</dbReference>
<dbReference type="OrthoDB" id="261812at2"/>
<evidence type="ECO:0000256" key="1">
    <source>
        <dbReference type="SAM" id="MobiDB-lite"/>
    </source>
</evidence>
<organism evidence="4 5">
    <name type="scientific">Tautonia plasticadhaerens</name>
    <dbReference type="NCBI Taxonomy" id="2527974"/>
    <lineage>
        <taxon>Bacteria</taxon>
        <taxon>Pseudomonadati</taxon>
        <taxon>Planctomycetota</taxon>
        <taxon>Planctomycetia</taxon>
        <taxon>Isosphaerales</taxon>
        <taxon>Isosphaeraceae</taxon>
        <taxon>Tautonia</taxon>
    </lineage>
</organism>
<name>A0A518GXB2_9BACT</name>
<feature type="compositionally biased region" description="Pro residues" evidence="1">
    <location>
        <begin position="71"/>
        <end position="88"/>
    </location>
</feature>
<dbReference type="InterPro" id="IPR036249">
    <property type="entry name" value="Thioredoxin-like_sf"/>
</dbReference>
<feature type="region of interest" description="Disordered" evidence="1">
    <location>
        <begin position="35"/>
        <end position="112"/>
    </location>
</feature>
<dbReference type="AlphaFoldDB" id="A0A518GXB2"/>
<evidence type="ECO:0000259" key="3">
    <source>
        <dbReference type="PROSITE" id="PS51352"/>
    </source>
</evidence>
<dbReference type="EMBL" id="CP036426">
    <property type="protein sequence ID" value="QDV33225.1"/>
    <property type="molecule type" value="Genomic_DNA"/>
</dbReference>
<evidence type="ECO:0000256" key="2">
    <source>
        <dbReference type="SAM" id="SignalP"/>
    </source>
</evidence>